<dbReference type="EMBL" id="WSFT01000028">
    <property type="protein sequence ID" value="MBS4538025.1"/>
    <property type="molecule type" value="Genomic_DNA"/>
</dbReference>
<organism evidence="3 4">
    <name type="scientific">Anaeromonas frigoriresistens</name>
    <dbReference type="NCBI Taxonomy" id="2683708"/>
    <lineage>
        <taxon>Bacteria</taxon>
        <taxon>Bacillati</taxon>
        <taxon>Bacillota</taxon>
        <taxon>Tissierellia</taxon>
        <taxon>Tissierellales</taxon>
        <taxon>Thermohalobacteraceae</taxon>
        <taxon>Anaeromonas</taxon>
    </lineage>
</organism>
<dbReference type="GO" id="GO:0003677">
    <property type="term" value="F:DNA binding"/>
    <property type="evidence" value="ECO:0007669"/>
    <property type="project" value="InterPro"/>
</dbReference>
<proteinExistence type="predicted"/>
<feature type="transmembrane region" description="Helical" evidence="1">
    <location>
        <begin position="151"/>
        <end position="170"/>
    </location>
</feature>
<dbReference type="InterPro" id="IPR012337">
    <property type="entry name" value="RNaseH-like_sf"/>
</dbReference>
<gene>
    <name evidence="3" type="ORF">GOQ27_06100</name>
</gene>
<dbReference type="Pfam" id="PF01609">
    <property type="entry name" value="DDE_Tnp_1"/>
    <property type="match status" value="1"/>
</dbReference>
<keyword evidence="1" id="KW-0472">Membrane</keyword>
<evidence type="ECO:0000259" key="2">
    <source>
        <dbReference type="Pfam" id="PF01609"/>
    </source>
</evidence>
<name>A0A942Z8K9_9FIRM</name>
<keyword evidence="4" id="KW-1185">Reference proteome</keyword>
<keyword evidence="1" id="KW-1133">Transmembrane helix</keyword>
<feature type="domain" description="Transposase IS4-like" evidence="2">
    <location>
        <begin position="18"/>
        <end position="123"/>
    </location>
</feature>
<accession>A0A942Z8K9</accession>
<dbReference type="Proteomes" id="UP000724672">
    <property type="component" value="Unassembled WGS sequence"/>
</dbReference>
<evidence type="ECO:0000313" key="4">
    <source>
        <dbReference type="Proteomes" id="UP000724672"/>
    </source>
</evidence>
<protein>
    <submittedName>
        <fullName evidence="3">Transposase</fullName>
    </submittedName>
</protein>
<evidence type="ECO:0000313" key="3">
    <source>
        <dbReference type="EMBL" id="MBS4538025.1"/>
    </source>
</evidence>
<dbReference type="GO" id="GO:0006313">
    <property type="term" value="P:DNA transposition"/>
    <property type="evidence" value="ECO:0007669"/>
    <property type="project" value="InterPro"/>
</dbReference>
<dbReference type="AlphaFoldDB" id="A0A942Z8K9"/>
<dbReference type="InterPro" id="IPR002559">
    <property type="entry name" value="Transposase_11"/>
</dbReference>
<keyword evidence="1" id="KW-0812">Transmembrane</keyword>
<dbReference type="PANTHER" id="PTHR33258:SF1">
    <property type="entry name" value="TRANSPOSASE INSL FOR INSERTION SEQUENCE ELEMENT IS186A-RELATED"/>
    <property type="match status" value="1"/>
</dbReference>
<dbReference type="RefSeq" id="WP_203365953.1">
    <property type="nucleotide sequence ID" value="NZ_WSFT01000028.1"/>
</dbReference>
<evidence type="ECO:0000256" key="1">
    <source>
        <dbReference type="SAM" id="Phobius"/>
    </source>
</evidence>
<dbReference type="SUPFAM" id="SSF53098">
    <property type="entry name" value="Ribonuclease H-like"/>
    <property type="match status" value="1"/>
</dbReference>
<dbReference type="GO" id="GO:0004803">
    <property type="term" value="F:transposase activity"/>
    <property type="evidence" value="ECO:0007669"/>
    <property type="project" value="InterPro"/>
</dbReference>
<sequence>MVNTVKRKLGINITNRYFKEIRAFDSSIITIASSLAPHLYLEGNLSGIKISTLLNLSQGIPERVQIVPGKINDRKCIDGFINDNECLYLSDRGYYSCSWYDKITDEGFKFITRQVPNASVEEVKSTYVEDDNIFDYEITLGTDYSRNKTKFALPSSLLSYYLFLFLSLYIF</sequence>
<reference evidence="3" key="1">
    <citation type="submission" date="2019-12" db="EMBL/GenBank/DDBJ databases">
        <title>Clostridiaceae gen. nov. sp. nov., isolated from sediment in Xinjiang, China.</title>
        <authorList>
            <person name="Zhang R."/>
        </authorList>
    </citation>
    <scope>NUCLEOTIDE SEQUENCE</scope>
    <source>
        <strain evidence="3">D2Q-11</strain>
    </source>
</reference>
<dbReference type="PANTHER" id="PTHR33258">
    <property type="entry name" value="TRANSPOSASE INSL FOR INSERTION SEQUENCE ELEMENT IS186A-RELATED"/>
    <property type="match status" value="1"/>
</dbReference>
<comment type="caution">
    <text evidence="3">The sequence shown here is derived from an EMBL/GenBank/DDBJ whole genome shotgun (WGS) entry which is preliminary data.</text>
</comment>